<dbReference type="GO" id="GO:0046872">
    <property type="term" value="F:metal ion binding"/>
    <property type="evidence" value="ECO:0007669"/>
    <property type="project" value="UniProtKB-KW"/>
</dbReference>
<reference evidence="14" key="1">
    <citation type="journal article" date="2019" name="bioRxiv">
        <title>The Genome of the Zebra Mussel, Dreissena polymorpha: A Resource for Invasive Species Research.</title>
        <authorList>
            <person name="McCartney M.A."/>
            <person name="Auch B."/>
            <person name="Kono T."/>
            <person name="Mallez S."/>
            <person name="Zhang Y."/>
            <person name="Obille A."/>
            <person name="Becker A."/>
            <person name="Abrahante J.E."/>
            <person name="Garbe J."/>
            <person name="Badalamenti J.P."/>
            <person name="Herman A."/>
            <person name="Mangelson H."/>
            <person name="Liachko I."/>
            <person name="Sullivan S."/>
            <person name="Sone E.D."/>
            <person name="Koren S."/>
            <person name="Silverstein K.A.T."/>
            <person name="Beckman K.B."/>
            <person name="Gohl D.M."/>
        </authorList>
    </citation>
    <scope>NUCLEOTIDE SEQUENCE</scope>
    <source>
        <strain evidence="14">Duluth1</strain>
        <tissue evidence="14">Whole animal</tissue>
    </source>
</reference>
<comment type="caution">
    <text evidence="14">The sequence shown here is derived from an EMBL/GenBank/DDBJ whole genome shotgun (WGS) entry which is preliminary data.</text>
</comment>
<dbReference type="GO" id="GO:0006742">
    <property type="term" value="P:NADP+ catabolic process"/>
    <property type="evidence" value="ECO:0007669"/>
    <property type="project" value="TreeGrafter"/>
</dbReference>
<evidence type="ECO:0000256" key="4">
    <source>
        <dbReference type="ARBA" id="ARBA00022723"/>
    </source>
</evidence>
<dbReference type="InterPro" id="IPR050241">
    <property type="entry name" value="NAD-cap_RNA_hydrolase_NudC"/>
</dbReference>
<dbReference type="PANTHER" id="PTHR42904">
    <property type="entry name" value="NUDIX HYDROLASE, NUDC SUBFAMILY"/>
    <property type="match status" value="1"/>
</dbReference>
<evidence type="ECO:0000256" key="2">
    <source>
        <dbReference type="ARBA" id="ARBA00001946"/>
    </source>
</evidence>
<keyword evidence="15" id="KW-1185">Reference proteome</keyword>
<comment type="similarity">
    <text evidence="3">Belongs to the Nudix hydrolase family.</text>
</comment>
<protein>
    <recommendedName>
        <fullName evidence="11">m7GpppN-mRNA hydrolase NUDT17</fullName>
        <ecNumber evidence="8">3.6.1.62</ecNumber>
    </recommendedName>
    <alternativeName>
        <fullName evidence="12">Nucleoside diphosphate-linked moiety X motif 17</fullName>
    </alternativeName>
</protein>
<keyword evidence="4" id="KW-0479">Metal-binding</keyword>
<comment type="cofactor">
    <cofactor evidence="1">
        <name>Mn(2+)</name>
        <dbReference type="ChEBI" id="CHEBI:29035"/>
    </cofactor>
</comment>
<comment type="catalytic activity">
    <reaction evidence="9">
        <text>a 5'-end (N(7)-methyl 5'-triphosphoguanosine)-ribonucleoside in mRNA + H2O = N(7)-methyl-GDP + a 5'-end phospho-ribonucleoside in mRNA + 2 H(+)</text>
        <dbReference type="Rhea" id="RHEA:67484"/>
        <dbReference type="Rhea" id="RHEA-COMP:15692"/>
        <dbReference type="Rhea" id="RHEA-COMP:17167"/>
        <dbReference type="ChEBI" id="CHEBI:15377"/>
        <dbReference type="ChEBI" id="CHEBI:15378"/>
        <dbReference type="ChEBI" id="CHEBI:63714"/>
        <dbReference type="ChEBI" id="CHEBI:138282"/>
        <dbReference type="ChEBI" id="CHEBI:156461"/>
        <dbReference type="EC" id="3.6.1.62"/>
    </reaction>
</comment>
<dbReference type="EC" id="3.6.1.62" evidence="8"/>
<dbReference type="Gene3D" id="3.90.79.10">
    <property type="entry name" value="Nucleoside Triphosphate Pyrophosphohydrolase"/>
    <property type="match status" value="1"/>
</dbReference>
<evidence type="ECO:0000256" key="3">
    <source>
        <dbReference type="ARBA" id="ARBA00005582"/>
    </source>
</evidence>
<keyword evidence="7" id="KW-0464">Manganese</keyword>
<feature type="domain" description="Nudix hydrolase" evidence="13">
    <location>
        <begin position="150"/>
        <end position="347"/>
    </location>
</feature>
<evidence type="ECO:0000256" key="6">
    <source>
        <dbReference type="ARBA" id="ARBA00022842"/>
    </source>
</evidence>
<dbReference type="Proteomes" id="UP000828390">
    <property type="component" value="Unassembled WGS sequence"/>
</dbReference>
<evidence type="ECO:0000313" key="14">
    <source>
        <dbReference type="EMBL" id="KAH3832568.1"/>
    </source>
</evidence>
<comment type="cofactor">
    <cofactor evidence="2">
        <name>Mg(2+)</name>
        <dbReference type="ChEBI" id="CHEBI:18420"/>
    </cofactor>
</comment>
<reference evidence="14" key="2">
    <citation type="submission" date="2020-11" db="EMBL/GenBank/DDBJ databases">
        <authorList>
            <person name="McCartney M.A."/>
            <person name="Auch B."/>
            <person name="Kono T."/>
            <person name="Mallez S."/>
            <person name="Becker A."/>
            <person name="Gohl D.M."/>
            <person name="Silverstein K.A.T."/>
            <person name="Koren S."/>
            <person name="Bechman K.B."/>
            <person name="Herman A."/>
            <person name="Abrahante J.E."/>
            <person name="Garbe J."/>
        </authorList>
    </citation>
    <scope>NUCLEOTIDE SEQUENCE</scope>
    <source>
        <strain evidence="14">Duluth1</strain>
        <tissue evidence="14">Whole animal</tissue>
    </source>
</reference>
<keyword evidence="6" id="KW-0460">Magnesium</keyword>
<dbReference type="GO" id="GO:0035529">
    <property type="term" value="F:NADH pyrophosphatase activity"/>
    <property type="evidence" value="ECO:0007669"/>
    <property type="project" value="TreeGrafter"/>
</dbReference>
<dbReference type="GO" id="GO:0140933">
    <property type="term" value="F:5'-(N(7)-methylguanosine 5'-triphospho)-[mRNA] hydrolase activity"/>
    <property type="evidence" value="ECO:0007669"/>
    <property type="project" value="UniProtKB-EC"/>
</dbReference>
<dbReference type="PANTHER" id="PTHR42904:SF1">
    <property type="entry name" value="NUCLEOSIDE DIPHOSPHATE-LINKED MOIETY X MOTIF 17"/>
    <property type="match status" value="1"/>
</dbReference>
<dbReference type="Pfam" id="PF00293">
    <property type="entry name" value="NUDIX"/>
    <property type="match status" value="1"/>
</dbReference>
<dbReference type="GO" id="GO:0005777">
    <property type="term" value="C:peroxisome"/>
    <property type="evidence" value="ECO:0007669"/>
    <property type="project" value="TreeGrafter"/>
</dbReference>
<dbReference type="InterPro" id="IPR033716">
    <property type="entry name" value="Nudt17_dom"/>
</dbReference>
<evidence type="ECO:0000256" key="7">
    <source>
        <dbReference type="ARBA" id="ARBA00023211"/>
    </source>
</evidence>
<organism evidence="14 15">
    <name type="scientific">Dreissena polymorpha</name>
    <name type="common">Zebra mussel</name>
    <name type="synonym">Mytilus polymorpha</name>
    <dbReference type="NCBI Taxonomy" id="45954"/>
    <lineage>
        <taxon>Eukaryota</taxon>
        <taxon>Metazoa</taxon>
        <taxon>Spiralia</taxon>
        <taxon>Lophotrochozoa</taxon>
        <taxon>Mollusca</taxon>
        <taxon>Bivalvia</taxon>
        <taxon>Autobranchia</taxon>
        <taxon>Heteroconchia</taxon>
        <taxon>Euheterodonta</taxon>
        <taxon>Imparidentia</taxon>
        <taxon>Neoheterodontei</taxon>
        <taxon>Myida</taxon>
        <taxon>Dreissenoidea</taxon>
        <taxon>Dreissenidae</taxon>
        <taxon>Dreissena</taxon>
    </lineage>
</organism>
<dbReference type="CDD" id="cd04694">
    <property type="entry name" value="NUDIX_Nudt17"/>
    <property type="match status" value="1"/>
</dbReference>
<evidence type="ECO:0000256" key="5">
    <source>
        <dbReference type="ARBA" id="ARBA00022801"/>
    </source>
</evidence>
<evidence type="ECO:0000256" key="8">
    <source>
        <dbReference type="ARBA" id="ARBA00026102"/>
    </source>
</evidence>
<dbReference type="SUPFAM" id="SSF55811">
    <property type="entry name" value="Nudix"/>
    <property type="match status" value="1"/>
</dbReference>
<evidence type="ECO:0000256" key="12">
    <source>
        <dbReference type="ARBA" id="ARBA00093663"/>
    </source>
</evidence>
<sequence length="403" mass="44729">MSIMSNAVRKCTRPVWQLRSIQDAHVLKKSVNRKRVPDLSLQHSLCSSAPRLFRFDDMAQPRFERVLVKLQKNGDSSFKNAHFTQCLVAALSAQNDACITQCNVEMRDTHLHISAPSSGKSAIKMKHPSFCPVHNMQSTNYSSLPEDVYTRGVDCGAAIILEAGDGRVLLTRRGDNLRTFPGIWVPPGGHIEQNESFAEAGLRELREETGLDISEHMCVQPVQALAVWEVTMCVQPVQALAVWEVTMCVQPVYTLAMWEVNMCVQPVQALAVWESVYPPKLSLGPPVRHHAVIYLHAKLKPEYTSTQLYPNIQMDPSEVGACAWFSRSMAKVIVSAREEDAGSLVLEHSVESFSALVLNAALGQCEVTLPFSDLLQTAGDDKDKRGRVSTGTKFALEEWLSLT</sequence>
<evidence type="ECO:0000259" key="13">
    <source>
        <dbReference type="PROSITE" id="PS51462"/>
    </source>
</evidence>
<dbReference type="InterPro" id="IPR015797">
    <property type="entry name" value="NUDIX_hydrolase-like_dom_sf"/>
</dbReference>
<dbReference type="AlphaFoldDB" id="A0A9D4K3Y0"/>
<dbReference type="GO" id="GO:0005829">
    <property type="term" value="C:cytosol"/>
    <property type="evidence" value="ECO:0007669"/>
    <property type="project" value="TreeGrafter"/>
</dbReference>
<dbReference type="InterPro" id="IPR020476">
    <property type="entry name" value="Nudix_hydrolase"/>
</dbReference>
<dbReference type="PRINTS" id="PR00502">
    <property type="entry name" value="NUDIXFAMILY"/>
</dbReference>
<comment type="function">
    <text evidence="10">Acts as a decapping enzyme capable of hydrolyzing monomethylated capped RNAs (in vitro). Hydrolyzes monomethylated capped RNA after alpha and beta phosphates to form N(7)-methyl-GDP. Shows low activity towards unmethylated capped RNA.</text>
</comment>
<gene>
    <name evidence="14" type="ORF">DPMN_105860</name>
</gene>
<name>A0A9D4K3Y0_DREPO</name>
<accession>A0A9D4K3Y0</accession>
<dbReference type="InterPro" id="IPR000086">
    <property type="entry name" value="NUDIX_hydrolase_dom"/>
</dbReference>
<dbReference type="GO" id="GO:0019677">
    <property type="term" value="P:NAD+ catabolic process"/>
    <property type="evidence" value="ECO:0007669"/>
    <property type="project" value="TreeGrafter"/>
</dbReference>
<evidence type="ECO:0000256" key="9">
    <source>
        <dbReference type="ARBA" id="ARBA00093205"/>
    </source>
</evidence>
<keyword evidence="5" id="KW-0378">Hydrolase</keyword>
<evidence type="ECO:0000256" key="10">
    <source>
        <dbReference type="ARBA" id="ARBA00093415"/>
    </source>
</evidence>
<evidence type="ECO:0000313" key="15">
    <source>
        <dbReference type="Proteomes" id="UP000828390"/>
    </source>
</evidence>
<evidence type="ECO:0000256" key="11">
    <source>
        <dbReference type="ARBA" id="ARBA00093621"/>
    </source>
</evidence>
<dbReference type="EMBL" id="JAIWYP010000004">
    <property type="protein sequence ID" value="KAH3832568.1"/>
    <property type="molecule type" value="Genomic_DNA"/>
</dbReference>
<evidence type="ECO:0000256" key="1">
    <source>
        <dbReference type="ARBA" id="ARBA00001936"/>
    </source>
</evidence>
<dbReference type="PROSITE" id="PS51462">
    <property type="entry name" value="NUDIX"/>
    <property type="match status" value="1"/>
</dbReference>
<proteinExistence type="inferred from homology"/>